<dbReference type="Proteomes" id="UP000830401">
    <property type="component" value="Chromosome"/>
</dbReference>
<keyword evidence="2" id="KW-1185">Reference proteome</keyword>
<evidence type="ECO:0008006" key="3">
    <source>
        <dbReference type="Google" id="ProtNLM"/>
    </source>
</evidence>
<gene>
    <name evidence="1" type="ORF">MUN86_10950</name>
</gene>
<reference evidence="1" key="1">
    <citation type="submission" date="2022-04" db="EMBL/GenBank/DDBJ databases">
        <title>Hymenobacter sp. isolated from the air.</title>
        <authorList>
            <person name="Won M."/>
            <person name="Lee C.-M."/>
            <person name="Woen H.-Y."/>
            <person name="Kwon S.-W."/>
        </authorList>
    </citation>
    <scope>NUCLEOTIDE SEQUENCE</scope>
    <source>
        <strain evidence="1">5420S-77</strain>
    </source>
</reference>
<evidence type="ECO:0000313" key="2">
    <source>
        <dbReference type="Proteomes" id="UP000830401"/>
    </source>
</evidence>
<dbReference type="SUPFAM" id="SSF51905">
    <property type="entry name" value="FAD/NAD(P)-binding domain"/>
    <property type="match status" value="1"/>
</dbReference>
<name>A0ABY4GBP5_9BACT</name>
<accession>A0ABY4GBP5</accession>
<dbReference type="RefSeq" id="WP_245125277.1">
    <property type="nucleotide sequence ID" value="NZ_CP095061.1"/>
</dbReference>
<sequence>MAIEDAAELASCLRHTSAITEAFRRFEKRRLPRTTRIVRTSWQLGRVGQWENPLLTSIRNTAMRFLPDVVSRSQMAWLYEEGSKE</sequence>
<organism evidence="1 2">
    <name type="scientific">Hymenobacter volaticus</name>
    <dbReference type="NCBI Taxonomy" id="2932254"/>
    <lineage>
        <taxon>Bacteria</taxon>
        <taxon>Pseudomonadati</taxon>
        <taxon>Bacteroidota</taxon>
        <taxon>Cytophagia</taxon>
        <taxon>Cytophagales</taxon>
        <taxon>Hymenobacteraceae</taxon>
        <taxon>Hymenobacter</taxon>
    </lineage>
</organism>
<evidence type="ECO:0000313" key="1">
    <source>
        <dbReference type="EMBL" id="UOQ68316.1"/>
    </source>
</evidence>
<dbReference type="InterPro" id="IPR036188">
    <property type="entry name" value="FAD/NAD-bd_sf"/>
</dbReference>
<protein>
    <recommendedName>
        <fullName evidence="3">FAD-binding domain-containing protein</fullName>
    </recommendedName>
</protein>
<proteinExistence type="predicted"/>
<dbReference type="EMBL" id="CP095061">
    <property type="protein sequence ID" value="UOQ68316.1"/>
    <property type="molecule type" value="Genomic_DNA"/>
</dbReference>
<dbReference type="Gene3D" id="3.50.50.60">
    <property type="entry name" value="FAD/NAD(P)-binding domain"/>
    <property type="match status" value="1"/>
</dbReference>